<dbReference type="PRINTS" id="PR00455">
    <property type="entry name" value="HTHTETR"/>
</dbReference>
<keyword evidence="5" id="KW-1185">Reference proteome</keyword>
<protein>
    <submittedName>
        <fullName evidence="4">TetR/AcrR family transcriptional regulator</fullName>
    </submittedName>
</protein>
<evidence type="ECO:0000259" key="3">
    <source>
        <dbReference type="PROSITE" id="PS50977"/>
    </source>
</evidence>
<dbReference type="InterPro" id="IPR009057">
    <property type="entry name" value="Homeodomain-like_sf"/>
</dbReference>
<dbReference type="Gene3D" id="1.10.357.10">
    <property type="entry name" value="Tetracycline Repressor, domain 2"/>
    <property type="match status" value="1"/>
</dbReference>
<evidence type="ECO:0000313" key="5">
    <source>
        <dbReference type="Proteomes" id="UP000262882"/>
    </source>
</evidence>
<dbReference type="AlphaFoldDB" id="A0A372GKW2"/>
<dbReference type="Proteomes" id="UP000262882">
    <property type="component" value="Unassembled WGS sequence"/>
</dbReference>
<accession>A0A372GKW2</accession>
<feature type="domain" description="HTH tetR-type" evidence="3">
    <location>
        <begin position="1"/>
        <end position="61"/>
    </location>
</feature>
<dbReference type="InterPro" id="IPR036271">
    <property type="entry name" value="Tet_transcr_reg_TetR-rel_C_sf"/>
</dbReference>
<keyword evidence="1 2" id="KW-0238">DNA-binding</keyword>
<dbReference type="EMBL" id="QVNQ01000002">
    <property type="protein sequence ID" value="RFS86026.1"/>
    <property type="molecule type" value="Genomic_DNA"/>
</dbReference>
<dbReference type="PANTHER" id="PTHR30055:SF219">
    <property type="entry name" value="TRANSCRIPTIONAL REGULATORY PROTEIN"/>
    <property type="match status" value="1"/>
</dbReference>
<evidence type="ECO:0000313" key="4">
    <source>
        <dbReference type="EMBL" id="RFS86026.1"/>
    </source>
</evidence>
<dbReference type="InterPro" id="IPR050109">
    <property type="entry name" value="HTH-type_TetR-like_transc_reg"/>
</dbReference>
<dbReference type="InterPro" id="IPR041583">
    <property type="entry name" value="TetR_C_31"/>
</dbReference>
<dbReference type="SUPFAM" id="SSF46689">
    <property type="entry name" value="Homeodomain-like"/>
    <property type="match status" value="1"/>
</dbReference>
<dbReference type="Pfam" id="PF00440">
    <property type="entry name" value="TetR_N"/>
    <property type="match status" value="1"/>
</dbReference>
<dbReference type="OrthoDB" id="2356263at2"/>
<name>A0A372GKW2_9ACTN</name>
<dbReference type="SUPFAM" id="SSF48498">
    <property type="entry name" value="Tetracyclin repressor-like, C-terminal domain"/>
    <property type="match status" value="1"/>
</dbReference>
<dbReference type="InterPro" id="IPR001647">
    <property type="entry name" value="HTH_TetR"/>
</dbReference>
<proteinExistence type="predicted"/>
<evidence type="ECO:0000256" key="2">
    <source>
        <dbReference type="PROSITE-ProRule" id="PRU00335"/>
    </source>
</evidence>
<dbReference type="GO" id="GO:0000976">
    <property type="term" value="F:transcription cis-regulatory region binding"/>
    <property type="evidence" value="ECO:0007669"/>
    <property type="project" value="TreeGrafter"/>
</dbReference>
<organism evidence="4 5">
    <name type="scientific">Actinomadura spongiicola</name>
    <dbReference type="NCBI Taxonomy" id="2303421"/>
    <lineage>
        <taxon>Bacteria</taxon>
        <taxon>Bacillati</taxon>
        <taxon>Actinomycetota</taxon>
        <taxon>Actinomycetes</taxon>
        <taxon>Streptosporangiales</taxon>
        <taxon>Thermomonosporaceae</taxon>
        <taxon>Actinomadura</taxon>
    </lineage>
</organism>
<evidence type="ECO:0000256" key="1">
    <source>
        <dbReference type="ARBA" id="ARBA00023125"/>
    </source>
</evidence>
<reference evidence="4 5" key="1">
    <citation type="submission" date="2018-08" db="EMBL/GenBank/DDBJ databases">
        <title>Actinomadura spongicola sp. nov., isolated from marine sponge Leucetta chagosensis.</title>
        <authorList>
            <person name="Li L."/>
            <person name="Lin H.W."/>
        </authorList>
    </citation>
    <scope>NUCLEOTIDE SEQUENCE [LARGE SCALE GENOMIC DNA]</scope>
    <source>
        <strain evidence="4 5">LHW52907</strain>
    </source>
</reference>
<comment type="caution">
    <text evidence="4">The sequence shown here is derived from an EMBL/GenBank/DDBJ whole genome shotgun (WGS) entry which is preliminary data.</text>
</comment>
<sequence length="196" mass="21190">MGNREKLLLAARECLERKGYTRTTARDLTETAGTSLAAIGYHFGSTEALLNTALHQAMEEWGDRLERMIEDAVERAPSPARRFEVAWAQITASFETDRALWAVLAEMMVQAQHVPELRDALTASMAEGRAGLAEIFGGAAASGDPETARLVGSLCQTLLTGLMMHWLIDPERALTSGDITEALRALGLAAHGDQAP</sequence>
<dbReference type="PANTHER" id="PTHR30055">
    <property type="entry name" value="HTH-TYPE TRANSCRIPTIONAL REGULATOR RUTR"/>
    <property type="match status" value="1"/>
</dbReference>
<dbReference type="GO" id="GO:0003700">
    <property type="term" value="F:DNA-binding transcription factor activity"/>
    <property type="evidence" value="ECO:0007669"/>
    <property type="project" value="TreeGrafter"/>
</dbReference>
<feature type="DNA-binding region" description="H-T-H motif" evidence="2">
    <location>
        <begin position="24"/>
        <end position="43"/>
    </location>
</feature>
<dbReference type="RefSeq" id="WP_117398141.1">
    <property type="nucleotide sequence ID" value="NZ_QVNQ01000002.1"/>
</dbReference>
<dbReference type="Pfam" id="PF17940">
    <property type="entry name" value="TetR_C_31"/>
    <property type="match status" value="1"/>
</dbReference>
<dbReference type="PROSITE" id="PS50977">
    <property type="entry name" value="HTH_TETR_2"/>
    <property type="match status" value="1"/>
</dbReference>
<gene>
    <name evidence="4" type="ORF">D0T12_05175</name>
</gene>